<feature type="transmembrane region" description="Helical" evidence="3">
    <location>
        <begin position="235"/>
        <end position="261"/>
    </location>
</feature>
<proteinExistence type="predicted"/>
<feature type="transmembrane region" description="Helical" evidence="3">
    <location>
        <begin position="622"/>
        <end position="644"/>
    </location>
</feature>
<protein>
    <recommendedName>
        <fullName evidence="4">Major facilitator superfamily (MFS) profile domain-containing protein</fullName>
    </recommendedName>
</protein>
<keyword evidence="3" id="KW-1133">Transmembrane helix</keyword>
<evidence type="ECO:0000256" key="1">
    <source>
        <dbReference type="ARBA" id="ARBA00004141"/>
    </source>
</evidence>
<dbReference type="GO" id="GO:0016020">
    <property type="term" value="C:membrane"/>
    <property type="evidence" value="ECO:0007669"/>
    <property type="project" value="UniProtKB-SubCell"/>
</dbReference>
<dbReference type="OrthoDB" id="6499973at2759"/>
<feature type="domain" description="Major facilitator superfamily (MFS) profile" evidence="4">
    <location>
        <begin position="446"/>
        <end position="662"/>
    </location>
</feature>
<dbReference type="InterPro" id="IPR020846">
    <property type="entry name" value="MFS_dom"/>
</dbReference>
<dbReference type="PANTHER" id="PTHR11360:SF306">
    <property type="entry name" value="RE01051P"/>
    <property type="match status" value="1"/>
</dbReference>
<dbReference type="AlphaFoldDB" id="A0A9D4JGF3"/>
<keyword evidence="3" id="KW-0472">Membrane</keyword>
<feature type="transmembrane region" description="Helical" evidence="3">
    <location>
        <begin position="181"/>
        <end position="204"/>
    </location>
</feature>
<keyword evidence="6" id="KW-1185">Reference proteome</keyword>
<gene>
    <name evidence="5" type="ORF">DPMN_136146</name>
</gene>
<keyword evidence="3" id="KW-0812">Transmembrane</keyword>
<feature type="region of interest" description="Disordered" evidence="2">
    <location>
        <begin position="56"/>
        <end position="79"/>
    </location>
</feature>
<dbReference type="InterPro" id="IPR036259">
    <property type="entry name" value="MFS_trans_sf"/>
</dbReference>
<evidence type="ECO:0000313" key="5">
    <source>
        <dbReference type="EMBL" id="KAH3807798.1"/>
    </source>
</evidence>
<accession>A0A9D4JGF3</accession>
<feature type="transmembrane region" description="Helical" evidence="3">
    <location>
        <begin position="534"/>
        <end position="554"/>
    </location>
</feature>
<feature type="transmembrane region" description="Helical" evidence="3">
    <location>
        <begin position="502"/>
        <end position="522"/>
    </location>
</feature>
<evidence type="ECO:0000313" key="6">
    <source>
        <dbReference type="Proteomes" id="UP000828390"/>
    </source>
</evidence>
<dbReference type="InterPro" id="IPR050327">
    <property type="entry name" value="Proton-linked_MCT"/>
</dbReference>
<evidence type="ECO:0000256" key="2">
    <source>
        <dbReference type="SAM" id="MobiDB-lite"/>
    </source>
</evidence>
<feature type="transmembrane region" description="Helical" evidence="3">
    <location>
        <begin position="141"/>
        <end position="161"/>
    </location>
</feature>
<reference evidence="5" key="2">
    <citation type="submission" date="2020-11" db="EMBL/GenBank/DDBJ databases">
        <authorList>
            <person name="McCartney M.A."/>
            <person name="Auch B."/>
            <person name="Kono T."/>
            <person name="Mallez S."/>
            <person name="Becker A."/>
            <person name="Gohl D.M."/>
            <person name="Silverstein K.A.T."/>
            <person name="Koren S."/>
            <person name="Bechman K.B."/>
            <person name="Herman A."/>
            <person name="Abrahante J.E."/>
            <person name="Garbe J."/>
        </authorList>
    </citation>
    <scope>NUCLEOTIDE SEQUENCE</scope>
    <source>
        <strain evidence="5">Duluth1</strain>
        <tissue evidence="5">Whole animal</tissue>
    </source>
</reference>
<dbReference type="SUPFAM" id="SSF103473">
    <property type="entry name" value="MFS general substrate transporter"/>
    <property type="match status" value="1"/>
</dbReference>
<feature type="transmembrane region" description="Helical" evidence="3">
    <location>
        <begin position="211"/>
        <end position="229"/>
    </location>
</feature>
<dbReference type="Gene3D" id="1.20.1250.20">
    <property type="entry name" value="MFS general substrate transporter like domains"/>
    <property type="match status" value="2"/>
</dbReference>
<dbReference type="GO" id="GO:0008028">
    <property type="term" value="F:monocarboxylic acid transmembrane transporter activity"/>
    <property type="evidence" value="ECO:0007669"/>
    <property type="project" value="TreeGrafter"/>
</dbReference>
<feature type="transmembrane region" description="Helical" evidence="3">
    <location>
        <begin position="273"/>
        <end position="293"/>
    </location>
</feature>
<reference evidence="5" key="1">
    <citation type="journal article" date="2019" name="bioRxiv">
        <title>The Genome of the Zebra Mussel, Dreissena polymorpha: A Resource for Invasive Species Research.</title>
        <authorList>
            <person name="McCartney M.A."/>
            <person name="Auch B."/>
            <person name="Kono T."/>
            <person name="Mallez S."/>
            <person name="Zhang Y."/>
            <person name="Obille A."/>
            <person name="Becker A."/>
            <person name="Abrahante J.E."/>
            <person name="Garbe J."/>
            <person name="Badalamenti J.P."/>
            <person name="Herman A."/>
            <person name="Mangelson H."/>
            <person name="Liachko I."/>
            <person name="Sullivan S."/>
            <person name="Sone E.D."/>
            <person name="Koren S."/>
            <person name="Silverstein K.A.T."/>
            <person name="Beckman K.B."/>
            <person name="Gohl D.M."/>
        </authorList>
    </citation>
    <scope>NUCLEOTIDE SEQUENCE</scope>
    <source>
        <strain evidence="5">Duluth1</strain>
        <tissue evidence="5">Whole animal</tissue>
    </source>
</reference>
<sequence length="662" mass="72439">MDVTPSTDVNIHQCVNGMIEANVQEKNISQTDKSNWKKDNPDESYVAIYAAFERGTDSRTDHNNGKPDSTTKHNDSNTAKFEVGNGPRFLADDVEAKDAAGDVMATDAAGDVEATDAAGDVEVHSIIDTDMDIIDLPVDKGWAWVIMLAGTLCMFIIIGQMKCFGIAFVQLQERYGSSSSATSLIFTLQNIGFSITALLVMTVGSSIPARLSLVCGSILTTSVFFLSAFTTDVKIAWVLLGILVGIANALIIPHVNAVIGVYFKKRRGLASSIVHSGVSLGGLAFAPIYTLLFETHAFTGTYIFIAGFHFHLLIVACLLRPMSFYQRRKRNDRQSGIDAGDADLGKALLLNGKIKKDSKYTNGKGCLIKESELYRKQRFKHRRRCVSENERNDDDNIDASKLLKSQIARFASTQILHMSMLDLNFDGVVDKMENHFTDEQINAVPKKQKSISAQFLKVFNIKLLSSPVFIYFLVCNGFLCAGCSQVNSFLPQDAFEKGISKGQVALLVSGMSVMDLLSKMVFGLIADKGWCHRSTFLSIAALILGVSAQFVGLMKSFETIAIFAAITGLLQGVYFSLFVVVILDILDIEDFKGALGFVSLMQGFSTGLTLPLSGYLRDVTGSYFITHNFIGALLLIGGIMSYFLPNVHAWNIKRNAMKSVNS</sequence>
<feature type="transmembrane region" description="Helical" evidence="3">
    <location>
        <begin position="560"/>
        <end position="583"/>
    </location>
</feature>
<comment type="caution">
    <text evidence="5">The sequence shown here is derived from an EMBL/GenBank/DDBJ whole genome shotgun (WGS) entry which is preliminary data.</text>
</comment>
<dbReference type="PANTHER" id="PTHR11360">
    <property type="entry name" value="MONOCARBOXYLATE TRANSPORTER"/>
    <property type="match status" value="1"/>
</dbReference>
<feature type="transmembrane region" description="Helical" evidence="3">
    <location>
        <begin position="595"/>
        <end position="616"/>
    </location>
</feature>
<dbReference type="PROSITE" id="PS50850">
    <property type="entry name" value="MFS"/>
    <property type="match status" value="1"/>
</dbReference>
<evidence type="ECO:0000256" key="3">
    <source>
        <dbReference type="SAM" id="Phobius"/>
    </source>
</evidence>
<dbReference type="EMBL" id="JAIWYP010000006">
    <property type="protein sequence ID" value="KAH3807798.1"/>
    <property type="molecule type" value="Genomic_DNA"/>
</dbReference>
<organism evidence="5 6">
    <name type="scientific">Dreissena polymorpha</name>
    <name type="common">Zebra mussel</name>
    <name type="synonym">Mytilus polymorpha</name>
    <dbReference type="NCBI Taxonomy" id="45954"/>
    <lineage>
        <taxon>Eukaryota</taxon>
        <taxon>Metazoa</taxon>
        <taxon>Spiralia</taxon>
        <taxon>Lophotrochozoa</taxon>
        <taxon>Mollusca</taxon>
        <taxon>Bivalvia</taxon>
        <taxon>Autobranchia</taxon>
        <taxon>Heteroconchia</taxon>
        <taxon>Euheterodonta</taxon>
        <taxon>Imparidentia</taxon>
        <taxon>Neoheterodontei</taxon>
        <taxon>Myida</taxon>
        <taxon>Dreissenoidea</taxon>
        <taxon>Dreissenidae</taxon>
        <taxon>Dreissena</taxon>
    </lineage>
</organism>
<feature type="transmembrane region" description="Helical" evidence="3">
    <location>
        <begin position="468"/>
        <end position="490"/>
    </location>
</feature>
<evidence type="ECO:0000259" key="4">
    <source>
        <dbReference type="PROSITE" id="PS50850"/>
    </source>
</evidence>
<feature type="transmembrane region" description="Helical" evidence="3">
    <location>
        <begin position="299"/>
        <end position="319"/>
    </location>
</feature>
<dbReference type="InterPro" id="IPR011701">
    <property type="entry name" value="MFS"/>
</dbReference>
<feature type="compositionally biased region" description="Basic and acidic residues" evidence="2">
    <location>
        <begin position="56"/>
        <end position="75"/>
    </location>
</feature>
<comment type="subcellular location">
    <subcellularLocation>
        <location evidence="1">Membrane</location>
        <topology evidence="1">Multi-pass membrane protein</topology>
    </subcellularLocation>
</comment>
<dbReference type="Pfam" id="PF07690">
    <property type="entry name" value="MFS_1"/>
    <property type="match status" value="2"/>
</dbReference>
<name>A0A9D4JGF3_DREPO</name>
<dbReference type="Proteomes" id="UP000828390">
    <property type="component" value="Unassembled WGS sequence"/>
</dbReference>